<dbReference type="AlphaFoldDB" id="D2AZ90"/>
<dbReference type="KEGG" id="sro:Sros_0235"/>
<dbReference type="Proteomes" id="UP000002029">
    <property type="component" value="Chromosome"/>
</dbReference>
<reference evidence="1 2" key="1">
    <citation type="journal article" date="2010" name="Stand. Genomic Sci.">
        <title>Complete genome sequence of Streptosporangium roseum type strain (NI 9100).</title>
        <authorList>
            <person name="Nolan M."/>
            <person name="Sikorski J."/>
            <person name="Jando M."/>
            <person name="Lucas S."/>
            <person name="Lapidus A."/>
            <person name="Glavina Del Rio T."/>
            <person name="Chen F."/>
            <person name="Tice H."/>
            <person name="Pitluck S."/>
            <person name="Cheng J.F."/>
            <person name="Chertkov O."/>
            <person name="Sims D."/>
            <person name="Meincke L."/>
            <person name="Brettin T."/>
            <person name="Han C."/>
            <person name="Detter J.C."/>
            <person name="Bruce D."/>
            <person name="Goodwin L."/>
            <person name="Land M."/>
            <person name="Hauser L."/>
            <person name="Chang Y.J."/>
            <person name="Jeffries C.D."/>
            <person name="Ivanova N."/>
            <person name="Mavromatis K."/>
            <person name="Mikhailova N."/>
            <person name="Chen A."/>
            <person name="Palaniappan K."/>
            <person name="Chain P."/>
            <person name="Rohde M."/>
            <person name="Goker M."/>
            <person name="Bristow J."/>
            <person name="Eisen J.A."/>
            <person name="Markowitz V."/>
            <person name="Hugenholtz P."/>
            <person name="Kyrpides N.C."/>
            <person name="Klenk H.P."/>
        </authorList>
    </citation>
    <scope>NUCLEOTIDE SEQUENCE [LARGE SCALE GENOMIC DNA]</scope>
    <source>
        <strain evidence="2">ATCC 12428 / DSM 43021 / JCM 3005 / NI 9100</strain>
    </source>
</reference>
<dbReference type="OrthoDB" id="4211118at2"/>
<protein>
    <submittedName>
        <fullName evidence="1">Uncharacterized protein</fullName>
    </submittedName>
</protein>
<dbReference type="HOGENOM" id="CLU_1958409_0_0_11"/>
<sequence>MTGTRILSFKAWRGGRYVGLAEVLTSLGAPIDGHRWRLTIDWLVSPELEAITEATAGSLVTTGRLIELFSVECQLIDGELVGHGDSPSAPEVKIRAFDSGHWDVQTDSPELLEKIVTLYPDAQELPEW</sequence>
<evidence type="ECO:0000313" key="2">
    <source>
        <dbReference type="Proteomes" id="UP000002029"/>
    </source>
</evidence>
<dbReference type="RefSeq" id="WP_012887021.1">
    <property type="nucleotide sequence ID" value="NC_013595.1"/>
</dbReference>
<name>D2AZ90_STRRD</name>
<dbReference type="eggNOG" id="ENOG502ZK2Q">
    <property type="taxonomic scope" value="Bacteria"/>
</dbReference>
<organism evidence="1 2">
    <name type="scientific">Streptosporangium roseum (strain ATCC 12428 / DSM 43021 / JCM 3005 / KCTC 9067 / NCIMB 10171 / NRRL 2505 / NI 9100)</name>
    <dbReference type="NCBI Taxonomy" id="479432"/>
    <lineage>
        <taxon>Bacteria</taxon>
        <taxon>Bacillati</taxon>
        <taxon>Actinomycetota</taxon>
        <taxon>Actinomycetes</taxon>
        <taxon>Streptosporangiales</taxon>
        <taxon>Streptosporangiaceae</taxon>
        <taxon>Streptosporangium</taxon>
    </lineage>
</organism>
<keyword evidence="2" id="KW-1185">Reference proteome</keyword>
<evidence type="ECO:0000313" key="1">
    <source>
        <dbReference type="EMBL" id="ACZ83275.1"/>
    </source>
</evidence>
<gene>
    <name evidence="1" type="ordered locus">Sros_0235</name>
</gene>
<accession>D2AZ90</accession>
<dbReference type="EMBL" id="CP001814">
    <property type="protein sequence ID" value="ACZ83275.1"/>
    <property type="molecule type" value="Genomic_DNA"/>
</dbReference>
<proteinExistence type="predicted"/>